<sequence length="84" mass="9405">DFIINAGGTIADTDQFEGGFCPERARKKVARVYDNVANVIEISKREGIPTYKAANRLAEERIRKIGEINKLRVKVSKKLARASE</sequence>
<dbReference type="Gene3D" id="3.40.50.720">
    <property type="entry name" value="NAD(P)-binding Rossmann-like Domain"/>
    <property type="match status" value="1"/>
</dbReference>
<proteinExistence type="predicted"/>
<dbReference type="PANTHER" id="PTHR42722">
    <property type="entry name" value="LEUCINE DEHYDROGENASE"/>
    <property type="match status" value="1"/>
</dbReference>
<evidence type="ECO:0000313" key="1">
    <source>
        <dbReference type="EMBL" id="GAH35057.1"/>
    </source>
</evidence>
<name>X1ER60_9ZZZZ</name>
<dbReference type="AlphaFoldDB" id="X1ER60"/>
<dbReference type="EMBL" id="BARU01006658">
    <property type="protein sequence ID" value="GAH35057.1"/>
    <property type="molecule type" value="Genomic_DNA"/>
</dbReference>
<dbReference type="GO" id="GO:0016639">
    <property type="term" value="F:oxidoreductase activity, acting on the CH-NH2 group of donors, NAD or NADP as acceptor"/>
    <property type="evidence" value="ECO:0007669"/>
    <property type="project" value="InterPro"/>
</dbReference>
<protein>
    <submittedName>
        <fullName evidence="1">Uncharacterized protein</fullName>
    </submittedName>
</protein>
<dbReference type="SUPFAM" id="SSF51735">
    <property type="entry name" value="NAD(P)-binding Rossmann-fold domains"/>
    <property type="match status" value="1"/>
</dbReference>
<reference evidence="1" key="1">
    <citation type="journal article" date="2014" name="Front. Microbiol.">
        <title>High frequency of phylogenetically diverse reductive dehalogenase-homologous genes in deep subseafloor sedimentary metagenomes.</title>
        <authorList>
            <person name="Kawai M."/>
            <person name="Futagami T."/>
            <person name="Toyoda A."/>
            <person name="Takaki Y."/>
            <person name="Nishi S."/>
            <person name="Hori S."/>
            <person name="Arai W."/>
            <person name="Tsubouchi T."/>
            <person name="Morono Y."/>
            <person name="Uchiyama I."/>
            <person name="Ito T."/>
            <person name="Fujiyama A."/>
            <person name="Inagaki F."/>
            <person name="Takami H."/>
        </authorList>
    </citation>
    <scope>NUCLEOTIDE SEQUENCE</scope>
    <source>
        <strain evidence="1">Expedition CK06-06</strain>
    </source>
</reference>
<dbReference type="InterPro" id="IPR036291">
    <property type="entry name" value="NAD(P)-bd_dom_sf"/>
</dbReference>
<organism evidence="1">
    <name type="scientific">marine sediment metagenome</name>
    <dbReference type="NCBI Taxonomy" id="412755"/>
    <lineage>
        <taxon>unclassified sequences</taxon>
        <taxon>metagenomes</taxon>
        <taxon>ecological metagenomes</taxon>
    </lineage>
</organism>
<comment type="caution">
    <text evidence="1">The sequence shown here is derived from an EMBL/GenBank/DDBJ whole genome shotgun (WGS) entry which is preliminary data.</text>
</comment>
<dbReference type="Gene3D" id="3.40.50.10860">
    <property type="entry name" value="Leucine Dehydrogenase, chain A, domain 1"/>
    <property type="match status" value="1"/>
</dbReference>
<dbReference type="PANTHER" id="PTHR42722:SF1">
    <property type="entry name" value="VALINE DEHYDROGENASE"/>
    <property type="match status" value="1"/>
</dbReference>
<feature type="non-terminal residue" evidence="1">
    <location>
        <position position="1"/>
    </location>
</feature>
<accession>X1ER60</accession>
<gene>
    <name evidence="1" type="ORF">S03H2_13106</name>
</gene>
<dbReference type="InterPro" id="IPR016211">
    <property type="entry name" value="Glu/Phe/Leu/Val/Trp_DH_bac/arc"/>
</dbReference>